<evidence type="ECO:0000259" key="2">
    <source>
        <dbReference type="PROSITE" id="PS50943"/>
    </source>
</evidence>
<organism evidence="4 6">
    <name type="scientific">Xiamenia xianingshaonis</name>
    <dbReference type="NCBI Taxonomy" id="2682776"/>
    <lineage>
        <taxon>Bacteria</taxon>
        <taxon>Bacillati</taxon>
        <taxon>Actinomycetota</taxon>
        <taxon>Coriobacteriia</taxon>
        <taxon>Eggerthellales</taxon>
        <taxon>Eggerthellaceae</taxon>
        <taxon>Xiamenia</taxon>
    </lineage>
</organism>
<dbReference type="PANTHER" id="PTHR46558">
    <property type="entry name" value="TRACRIPTIONAL REGULATORY PROTEIN-RELATED-RELATED"/>
    <property type="match status" value="1"/>
</dbReference>
<dbReference type="EMBL" id="CP072829">
    <property type="protein sequence ID" value="QTU84600.1"/>
    <property type="molecule type" value="Genomic_DNA"/>
</dbReference>
<dbReference type="Proteomes" id="UP000671910">
    <property type="component" value="Chromosome"/>
</dbReference>
<dbReference type="InterPro" id="IPR001387">
    <property type="entry name" value="Cro/C1-type_HTH"/>
</dbReference>
<dbReference type="Proteomes" id="UP000636394">
    <property type="component" value="Unassembled WGS sequence"/>
</dbReference>
<dbReference type="RefSeq" id="WP_165060024.1">
    <property type="nucleotide sequence ID" value="NZ_CP072829.1"/>
</dbReference>
<dbReference type="Pfam" id="PF12674">
    <property type="entry name" value="Zn_ribbon_2"/>
    <property type="match status" value="1"/>
</dbReference>
<dbReference type="PROSITE" id="PS50943">
    <property type="entry name" value="HTH_CROC1"/>
    <property type="match status" value="1"/>
</dbReference>
<keyword evidence="1" id="KW-0238">DNA-binding</keyword>
<dbReference type="SMART" id="SM00530">
    <property type="entry name" value="HTH_XRE"/>
    <property type="match status" value="1"/>
</dbReference>
<dbReference type="GO" id="GO:0003677">
    <property type="term" value="F:DNA binding"/>
    <property type="evidence" value="ECO:0007669"/>
    <property type="project" value="UniProtKB-KW"/>
</dbReference>
<dbReference type="Gene3D" id="1.10.260.40">
    <property type="entry name" value="lambda repressor-like DNA-binding domains"/>
    <property type="match status" value="1"/>
</dbReference>
<dbReference type="CDD" id="cd00093">
    <property type="entry name" value="HTH_XRE"/>
    <property type="match status" value="1"/>
</dbReference>
<evidence type="ECO:0000313" key="6">
    <source>
        <dbReference type="Proteomes" id="UP000671910"/>
    </source>
</evidence>
<evidence type="ECO:0000313" key="4">
    <source>
        <dbReference type="EMBL" id="QTU84600.1"/>
    </source>
</evidence>
<accession>A0A9E6MR20</accession>
<reference evidence="4" key="2">
    <citation type="submission" date="2021-04" db="EMBL/GenBank/DDBJ databases">
        <title>Novel species in family Eggerthellaceae.</title>
        <authorList>
            <person name="Zhang G."/>
        </authorList>
    </citation>
    <scope>NUCLEOTIDE SEQUENCE</scope>
    <source>
        <strain evidence="4">Zg-886</strain>
    </source>
</reference>
<dbReference type="AlphaFoldDB" id="A0A9E6MR20"/>
<feature type="domain" description="HTH cro/C1-type" evidence="2">
    <location>
        <begin position="9"/>
        <end position="61"/>
    </location>
</feature>
<evidence type="ECO:0000256" key="1">
    <source>
        <dbReference type="ARBA" id="ARBA00023125"/>
    </source>
</evidence>
<dbReference type="InterPro" id="IPR010982">
    <property type="entry name" value="Lambda_DNA-bd_dom_sf"/>
</dbReference>
<name>A0A9E6MR20_9ACTN</name>
<dbReference type="KEGG" id="ebz:J7S26_01320"/>
<protein>
    <submittedName>
        <fullName evidence="4">Helix-turn-helix domain-containing protein</fullName>
    </submittedName>
</protein>
<dbReference type="Pfam" id="PF01381">
    <property type="entry name" value="HTH_3"/>
    <property type="match status" value="1"/>
</dbReference>
<dbReference type="InterPro" id="IPR025868">
    <property type="entry name" value="Zn_ribbon_dom_put"/>
</dbReference>
<reference evidence="3 5" key="1">
    <citation type="submission" date="2019-11" db="EMBL/GenBank/DDBJ databases">
        <title>Eggerthellaceae novel genus isolated from the rectal contents of marmort.</title>
        <authorList>
            <person name="Zhang G."/>
        </authorList>
    </citation>
    <scope>NUCLEOTIDE SEQUENCE [LARGE SCALE GENOMIC DNA]</scope>
    <source>
        <strain evidence="3">Zg-886</strain>
        <strain evidence="5">zg-886</strain>
    </source>
</reference>
<evidence type="ECO:0000313" key="5">
    <source>
        <dbReference type="Proteomes" id="UP000636394"/>
    </source>
</evidence>
<dbReference type="SUPFAM" id="SSF47413">
    <property type="entry name" value="lambda repressor-like DNA-binding domains"/>
    <property type="match status" value="1"/>
</dbReference>
<proteinExistence type="predicted"/>
<dbReference type="PANTHER" id="PTHR46558:SF4">
    <property type="entry name" value="DNA-BIDING PHAGE PROTEIN"/>
    <property type="match status" value="1"/>
</dbReference>
<gene>
    <name evidence="3" type="ORF">GMI68_00780</name>
    <name evidence="4" type="ORF">J7S26_01320</name>
</gene>
<keyword evidence="5" id="KW-1185">Reference proteome</keyword>
<evidence type="ECO:0000313" key="3">
    <source>
        <dbReference type="EMBL" id="NHM13318.1"/>
    </source>
</evidence>
<sequence>MAFKEILPRLRKERGVTQQELASKLYVTRQAVSRWETGETEPGVDMRKLIAVALDVPVVELLDLPDEQLCQCCGTPFSIPNMPHGTNADGSENGEFCKWCLINGNFAYNNIEDLIETTAPFLMEAMHLSRDEAVSFMGALAPTLKHWQD</sequence>
<dbReference type="EMBL" id="WPCR01000001">
    <property type="protein sequence ID" value="NHM13318.1"/>
    <property type="molecule type" value="Genomic_DNA"/>
</dbReference>